<accession>A0A645AEX3</accession>
<name>A0A645AEX3_9ZZZZ</name>
<evidence type="ECO:0000256" key="1">
    <source>
        <dbReference type="SAM" id="MobiDB-lite"/>
    </source>
</evidence>
<reference evidence="2" key="1">
    <citation type="submission" date="2019-08" db="EMBL/GenBank/DDBJ databases">
        <authorList>
            <person name="Kucharzyk K."/>
            <person name="Murdoch R.W."/>
            <person name="Higgins S."/>
            <person name="Loffler F."/>
        </authorList>
    </citation>
    <scope>NUCLEOTIDE SEQUENCE</scope>
</reference>
<feature type="compositionally biased region" description="Basic and acidic residues" evidence="1">
    <location>
        <begin position="157"/>
        <end position="170"/>
    </location>
</feature>
<dbReference type="EMBL" id="VSSQ01013477">
    <property type="protein sequence ID" value="MPM51577.1"/>
    <property type="molecule type" value="Genomic_DNA"/>
</dbReference>
<comment type="caution">
    <text evidence="2">The sequence shown here is derived from an EMBL/GenBank/DDBJ whole genome shotgun (WGS) entry which is preliminary data.</text>
</comment>
<protein>
    <submittedName>
        <fullName evidence="2">Uncharacterized protein</fullName>
    </submittedName>
</protein>
<organism evidence="2">
    <name type="scientific">bioreactor metagenome</name>
    <dbReference type="NCBI Taxonomy" id="1076179"/>
    <lineage>
        <taxon>unclassified sequences</taxon>
        <taxon>metagenomes</taxon>
        <taxon>ecological metagenomes</taxon>
    </lineage>
</organism>
<dbReference type="AlphaFoldDB" id="A0A645AEX3"/>
<feature type="region of interest" description="Disordered" evidence="1">
    <location>
        <begin position="111"/>
        <end position="170"/>
    </location>
</feature>
<sequence>MIEKPHVNCVKSPVKRHRLHVYVHMKQLCGATLNGQRAVNGIYILELRIKAQIFHAVLISARVIDLFGVNTNRLADATGVIHRSGHDLVRHCNTSYLSSCERKTLSVQSMLLRKKSEHSGPKPRSAHKKTSGHSGLSYPNKKAKSFEQKTGFQTPPENHDTEILSREQPVRRHFSAQERLLSSCIRSNGLKTKPFAPILTASSTRSSYASEDTIKIRAS</sequence>
<gene>
    <name evidence="2" type="ORF">SDC9_98326</name>
</gene>
<evidence type="ECO:0000313" key="2">
    <source>
        <dbReference type="EMBL" id="MPM51577.1"/>
    </source>
</evidence>
<proteinExistence type="predicted"/>